<sequence>MYALKEKLKELKSILRTWNKEKFGIIDTKIDSVSRTIHDLDLKGEATDLTDDEVLNRSNLWADLWQARSSKHNLIFQKSRSR</sequence>
<gene>
    <name evidence="1" type="ORF">Lalb_Chr19g0129321</name>
</gene>
<dbReference type="OrthoDB" id="1432089at2759"/>
<evidence type="ECO:0008006" key="3">
    <source>
        <dbReference type="Google" id="ProtNLM"/>
    </source>
</evidence>
<reference evidence="2" key="1">
    <citation type="journal article" date="2020" name="Nat. Commun.">
        <title>Genome sequence of the cluster root forming white lupin.</title>
        <authorList>
            <person name="Hufnagel B."/>
            <person name="Marques A."/>
            <person name="Soriano A."/>
            <person name="Marques L."/>
            <person name="Divol F."/>
            <person name="Doumas P."/>
            <person name="Sallet E."/>
            <person name="Mancinotti D."/>
            <person name="Carrere S."/>
            <person name="Marande W."/>
            <person name="Arribat S."/>
            <person name="Keller J."/>
            <person name="Huneau C."/>
            <person name="Blein T."/>
            <person name="Aime D."/>
            <person name="Laguerre M."/>
            <person name="Taylor J."/>
            <person name="Schubert V."/>
            <person name="Nelson M."/>
            <person name="Geu-Flores F."/>
            <person name="Crespi M."/>
            <person name="Gallardo-Guerrero K."/>
            <person name="Delaux P.-M."/>
            <person name="Salse J."/>
            <person name="Berges H."/>
            <person name="Guyot R."/>
            <person name="Gouzy J."/>
            <person name="Peret B."/>
        </authorList>
    </citation>
    <scope>NUCLEOTIDE SEQUENCE [LARGE SCALE GENOMIC DNA]</scope>
    <source>
        <strain evidence="2">cv. Amiga</strain>
    </source>
</reference>
<evidence type="ECO:0000313" key="2">
    <source>
        <dbReference type="Proteomes" id="UP000447434"/>
    </source>
</evidence>
<dbReference type="Proteomes" id="UP000447434">
    <property type="component" value="Chromosome 19"/>
</dbReference>
<protein>
    <recommendedName>
        <fullName evidence="3">RNA-directed DNA polymerase (Reverse transcriptase)</fullName>
    </recommendedName>
</protein>
<keyword evidence="2" id="KW-1185">Reference proteome</keyword>
<evidence type="ECO:0000313" key="1">
    <source>
        <dbReference type="EMBL" id="KAE9592441.1"/>
    </source>
</evidence>
<dbReference type="EMBL" id="WOCE01000019">
    <property type="protein sequence ID" value="KAE9592441.1"/>
    <property type="molecule type" value="Genomic_DNA"/>
</dbReference>
<name>A0A6A4NTS2_LUPAL</name>
<proteinExistence type="predicted"/>
<organism evidence="1 2">
    <name type="scientific">Lupinus albus</name>
    <name type="common">White lupine</name>
    <name type="synonym">Lupinus termis</name>
    <dbReference type="NCBI Taxonomy" id="3870"/>
    <lineage>
        <taxon>Eukaryota</taxon>
        <taxon>Viridiplantae</taxon>
        <taxon>Streptophyta</taxon>
        <taxon>Embryophyta</taxon>
        <taxon>Tracheophyta</taxon>
        <taxon>Spermatophyta</taxon>
        <taxon>Magnoliopsida</taxon>
        <taxon>eudicotyledons</taxon>
        <taxon>Gunneridae</taxon>
        <taxon>Pentapetalae</taxon>
        <taxon>rosids</taxon>
        <taxon>fabids</taxon>
        <taxon>Fabales</taxon>
        <taxon>Fabaceae</taxon>
        <taxon>Papilionoideae</taxon>
        <taxon>50 kb inversion clade</taxon>
        <taxon>genistoids sensu lato</taxon>
        <taxon>core genistoids</taxon>
        <taxon>Genisteae</taxon>
        <taxon>Lupinus</taxon>
    </lineage>
</organism>
<comment type="caution">
    <text evidence="1">The sequence shown here is derived from an EMBL/GenBank/DDBJ whole genome shotgun (WGS) entry which is preliminary data.</text>
</comment>
<accession>A0A6A4NTS2</accession>
<dbReference type="AlphaFoldDB" id="A0A6A4NTS2"/>